<accession>A0A6J5L0K9</accession>
<protein>
    <submittedName>
        <fullName evidence="1">Coat protein</fullName>
    </submittedName>
</protein>
<dbReference type="Pfam" id="PF11651">
    <property type="entry name" value="P22_CoatProtein"/>
    <property type="match status" value="1"/>
</dbReference>
<gene>
    <name evidence="1" type="ORF">UFOVP81_24</name>
</gene>
<dbReference type="EMBL" id="LR796199">
    <property type="protein sequence ID" value="CAB4126773.1"/>
    <property type="molecule type" value="Genomic_DNA"/>
</dbReference>
<keyword evidence="1" id="KW-0946">Virion</keyword>
<dbReference type="InterPro" id="IPR024659">
    <property type="entry name" value="Phage_coat_Gp5"/>
</dbReference>
<name>A0A6J5L0K9_9CAUD</name>
<sequence>MSSNFGKEERLAFEQILEGFTDQLVVSRLASVYRTDQVSMERTSDVIWRPQPYISQSFDGTDQTSNFKFYTQLSVPATIGYSKSVPWVMNTKELRDALQENRLADSAKKRLASDINVALLNTLCAQGTLVVTSTSSASGFDDIAKVDTLMNEQGIADSDRYIALSSRDYNNMASNLQVATRTFGNKKSENAYENAYVGRVANIETYKLDYSKRLTLAGGGNSCTISTLSTGANVYAPKATSIATTGERSNVDNRFQTVTLAAGSANIAAGDCFTIAGVNSVHHITKQDTGQLKTFRVISKLTSTSLVISPPLITGQGGTDAELQYQNCVVNTESATSAITWLNTATVNMNPFWHKDALELLPGRYAVPADAGTAVIRSSTDQGIELVFQKWYDMKTMMIQYRLDCLFGVVNKQPEMTGIMLFNQS</sequence>
<proteinExistence type="predicted"/>
<dbReference type="Gene3D" id="2.40.30.240">
    <property type="match status" value="1"/>
</dbReference>
<dbReference type="GO" id="GO:0019028">
    <property type="term" value="C:viral capsid"/>
    <property type="evidence" value="ECO:0007669"/>
    <property type="project" value="UniProtKB-KW"/>
</dbReference>
<reference evidence="1" key="1">
    <citation type="submission" date="2020-04" db="EMBL/GenBank/DDBJ databases">
        <authorList>
            <person name="Chiriac C."/>
            <person name="Salcher M."/>
            <person name="Ghai R."/>
            <person name="Kavagutti S V."/>
        </authorList>
    </citation>
    <scope>NUCLEOTIDE SEQUENCE</scope>
</reference>
<keyword evidence="1" id="KW-0167">Capsid protein</keyword>
<evidence type="ECO:0000313" key="1">
    <source>
        <dbReference type="EMBL" id="CAB4126773.1"/>
    </source>
</evidence>
<organism evidence="1">
    <name type="scientific">uncultured Caudovirales phage</name>
    <dbReference type="NCBI Taxonomy" id="2100421"/>
    <lineage>
        <taxon>Viruses</taxon>
        <taxon>Duplodnaviria</taxon>
        <taxon>Heunggongvirae</taxon>
        <taxon>Uroviricota</taxon>
        <taxon>Caudoviricetes</taxon>
        <taxon>Peduoviridae</taxon>
        <taxon>Maltschvirus</taxon>
        <taxon>Maltschvirus maltsch</taxon>
    </lineage>
</organism>